<dbReference type="AlphaFoldDB" id="A0A2A9NAR1"/>
<reference evidence="2 3" key="1">
    <citation type="submission" date="2014-02" db="EMBL/GenBank/DDBJ databases">
        <title>Transposable element dynamics among asymbiotic and ectomycorrhizal Amanita fungi.</title>
        <authorList>
            <consortium name="DOE Joint Genome Institute"/>
            <person name="Hess J."/>
            <person name="Skrede I."/>
            <person name="Wolfe B."/>
            <person name="LaButti K."/>
            <person name="Ohm R.A."/>
            <person name="Grigoriev I.V."/>
            <person name="Pringle A."/>
        </authorList>
    </citation>
    <scope>NUCLEOTIDE SEQUENCE [LARGE SCALE GENOMIC DNA]</scope>
    <source>
        <strain evidence="2 3">SKay4041</strain>
    </source>
</reference>
<name>A0A2A9NAR1_9AGAR</name>
<dbReference type="EMBL" id="KZ302841">
    <property type="protein sequence ID" value="PFH44802.1"/>
    <property type="molecule type" value="Genomic_DNA"/>
</dbReference>
<feature type="compositionally biased region" description="Polar residues" evidence="1">
    <location>
        <begin position="1"/>
        <end position="11"/>
    </location>
</feature>
<organism evidence="2 3">
    <name type="scientific">Amanita thiersii Skay4041</name>
    <dbReference type="NCBI Taxonomy" id="703135"/>
    <lineage>
        <taxon>Eukaryota</taxon>
        <taxon>Fungi</taxon>
        <taxon>Dikarya</taxon>
        <taxon>Basidiomycota</taxon>
        <taxon>Agaricomycotina</taxon>
        <taxon>Agaricomycetes</taxon>
        <taxon>Agaricomycetidae</taxon>
        <taxon>Agaricales</taxon>
        <taxon>Pluteineae</taxon>
        <taxon>Amanitaceae</taxon>
        <taxon>Amanita</taxon>
    </lineage>
</organism>
<evidence type="ECO:0000313" key="3">
    <source>
        <dbReference type="Proteomes" id="UP000242287"/>
    </source>
</evidence>
<dbReference type="Proteomes" id="UP000242287">
    <property type="component" value="Unassembled WGS sequence"/>
</dbReference>
<protein>
    <submittedName>
        <fullName evidence="2">Uncharacterized protein</fullName>
    </submittedName>
</protein>
<sequence length="95" mass="10694">MGIKPSIQSVKTTEEPLLDLADPLPATKKRKFTPEFSPQEPITVPDPEVVVDWDNVVSLGEEPLEINTEAEQVKDLTNLVDEIMDYLFEELIQDA</sequence>
<feature type="region of interest" description="Disordered" evidence="1">
    <location>
        <begin position="1"/>
        <end position="22"/>
    </location>
</feature>
<accession>A0A2A9NAR1</accession>
<gene>
    <name evidence="2" type="ORF">AMATHDRAFT_10788</name>
</gene>
<keyword evidence="3" id="KW-1185">Reference proteome</keyword>
<evidence type="ECO:0000313" key="2">
    <source>
        <dbReference type="EMBL" id="PFH44802.1"/>
    </source>
</evidence>
<evidence type="ECO:0000256" key="1">
    <source>
        <dbReference type="SAM" id="MobiDB-lite"/>
    </source>
</evidence>
<proteinExistence type="predicted"/>